<evidence type="ECO:0000313" key="12">
    <source>
        <dbReference type="EMBL" id="AJD50869.1"/>
    </source>
</evidence>
<feature type="compositionally biased region" description="Pro residues" evidence="9">
    <location>
        <begin position="421"/>
        <end position="431"/>
    </location>
</feature>
<dbReference type="FunFam" id="3.40.50.300:FF:000006">
    <property type="entry name" value="DNA-binding transcriptional regulator NtrC"/>
    <property type="match status" value="1"/>
</dbReference>
<keyword evidence="12" id="KW-0966">Cell projection</keyword>
<dbReference type="Pfam" id="PF02954">
    <property type="entry name" value="HTH_8"/>
    <property type="match status" value="1"/>
</dbReference>
<keyword evidence="6" id="KW-0010">Activator</keyword>
<dbReference type="SUPFAM" id="SSF52540">
    <property type="entry name" value="P-loop containing nucleoside triphosphate hydrolases"/>
    <property type="match status" value="1"/>
</dbReference>
<dbReference type="InterPro" id="IPR001789">
    <property type="entry name" value="Sig_transdc_resp-reg_receiver"/>
</dbReference>
<dbReference type="InterPro" id="IPR002197">
    <property type="entry name" value="HTH_Fis"/>
</dbReference>
<evidence type="ECO:0000256" key="1">
    <source>
        <dbReference type="ARBA" id="ARBA00022741"/>
    </source>
</evidence>
<keyword evidence="3" id="KW-0902">Two-component regulatory system</keyword>
<keyword evidence="12" id="KW-0969">Cilium</keyword>
<dbReference type="EMBL" id="CP004388">
    <property type="protein sequence ID" value="AJD50869.1"/>
    <property type="molecule type" value="Genomic_DNA"/>
</dbReference>
<keyword evidence="8" id="KW-0597">Phosphoprotein</keyword>
<sequence>MQVLIVGGLGGQIGAASKIAMARGATVQLAESVTTSLNILRAGNRIDLVMADITLDVAALIEAMHRERINVPVVACGIGNDVNGAVNAIKAGAQEFIPLPPEADLIAAIFEAVTEESHALIHRDARMAETLRLATQVANSSASILITGESGTGKEIISRFVHRKSNRADKPFVAVNCAAIPDNLLESELFGHEKGAFTGAQARRIGKFEEANGGTLLLDEISEMDVRLQAKLLRAIQEKEIDRLGGKSPVKVDVRILATSNRNLEAEVNAGNFREDLYFRLNVVNLDIPSLRERPDDIPVLAEFFVKKYSEANDVPIRPISPLAITRLRSHHWRGNVRELENTMHRAVLIAGPTEIGPEAIMLSGAGSSEPGWQSAPPPETAAPAPAPSQPAPSAPSRASSAYANANAAYGGAAYRPVPPAQQAPYAPAPLPDHHDDYAAPCPAAPIDHDADSADQTNADSSVTAALVGRTVADVERDLIIDTLKHCFGNRTHAANILGISIRTLRNKLRQYTDEGLAVPQPGNGQD</sequence>
<dbReference type="Pfam" id="PF25601">
    <property type="entry name" value="AAA_lid_14"/>
    <property type="match status" value="1"/>
</dbReference>
<dbReference type="InterPro" id="IPR025662">
    <property type="entry name" value="Sigma_54_int_dom_ATP-bd_1"/>
</dbReference>
<dbReference type="AlphaFoldDB" id="A0AB72U9S7"/>
<dbReference type="PROSITE" id="PS00675">
    <property type="entry name" value="SIGMA54_INTERACT_1"/>
    <property type="match status" value="1"/>
</dbReference>
<dbReference type="Gene3D" id="1.10.10.60">
    <property type="entry name" value="Homeodomain-like"/>
    <property type="match status" value="1"/>
</dbReference>
<keyword evidence="5" id="KW-0238">DNA-binding</keyword>
<dbReference type="RefSeq" id="WP_007091336.1">
    <property type="nucleotide sequence ID" value="NZ_CP004388.1"/>
</dbReference>
<dbReference type="InterPro" id="IPR058031">
    <property type="entry name" value="AAA_lid_NorR"/>
</dbReference>
<keyword evidence="1" id="KW-0547">Nucleotide-binding</keyword>
<proteinExistence type="predicted"/>
<dbReference type="GO" id="GO:0043565">
    <property type="term" value="F:sequence-specific DNA binding"/>
    <property type="evidence" value="ECO:0007669"/>
    <property type="project" value="InterPro"/>
</dbReference>
<evidence type="ECO:0000256" key="9">
    <source>
        <dbReference type="SAM" id="MobiDB-lite"/>
    </source>
</evidence>
<dbReference type="GO" id="GO:0005524">
    <property type="term" value="F:ATP binding"/>
    <property type="evidence" value="ECO:0007669"/>
    <property type="project" value="UniProtKB-KW"/>
</dbReference>
<feature type="region of interest" description="Disordered" evidence="9">
    <location>
        <begin position="421"/>
        <end position="458"/>
    </location>
</feature>
<keyword evidence="7" id="KW-0804">Transcription</keyword>
<evidence type="ECO:0000256" key="3">
    <source>
        <dbReference type="ARBA" id="ARBA00023012"/>
    </source>
</evidence>
<dbReference type="SUPFAM" id="SSF46689">
    <property type="entry name" value="Homeodomain-like"/>
    <property type="match status" value="1"/>
</dbReference>
<dbReference type="GO" id="GO:0000160">
    <property type="term" value="P:phosphorelay signal transduction system"/>
    <property type="evidence" value="ECO:0007669"/>
    <property type="project" value="UniProtKB-KW"/>
</dbReference>
<keyword evidence="12" id="KW-0282">Flagellum</keyword>
<dbReference type="Proteomes" id="UP000007127">
    <property type="component" value="Chromosome"/>
</dbReference>
<accession>A0AB72U9S7</accession>
<evidence type="ECO:0000256" key="8">
    <source>
        <dbReference type="PROSITE-ProRule" id="PRU00169"/>
    </source>
</evidence>
<dbReference type="PANTHER" id="PTHR32071">
    <property type="entry name" value="TRANSCRIPTIONAL REGULATORY PROTEIN"/>
    <property type="match status" value="1"/>
</dbReference>
<dbReference type="PRINTS" id="PR01590">
    <property type="entry name" value="HTHFIS"/>
</dbReference>
<dbReference type="Pfam" id="PF00158">
    <property type="entry name" value="Sigma54_activat"/>
    <property type="match status" value="1"/>
</dbReference>
<dbReference type="PROSITE" id="PS50045">
    <property type="entry name" value="SIGMA54_INTERACT_4"/>
    <property type="match status" value="1"/>
</dbReference>
<dbReference type="GeneID" id="31926442"/>
<evidence type="ECO:0000259" key="10">
    <source>
        <dbReference type="PROSITE" id="PS50045"/>
    </source>
</evidence>
<keyword evidence="2" id="KW-0067">ATP-binding</keyword>
<dbReference type="GO" id="GO:0006355">
    <property type="term" value="P:regulation of DNA-templated transcription"/>
    <property type="evidence" value="ECO:0007669"/>
    <property type="project" value="InterPro"/>
</dbReference>
<dbReference type="Gene3D" id="3.40.50.2300">
    <property type="match status" value="1"/>
</dbReference>
<evidence type="ECO:0000256" key="7">
    <source>
        <dbReference type="ARBA" id="ARBA00023163"/>
    </source>
</evidence>
<dbReference type="PROSITE" id="PS00676">
    <property type="entry name" value="SIGMA54_INTERACT_2"/>
    <property type="match status" value="1"/>
</dbReference>
<feature type="domain" description="Response regulatory" evidence="11">
    <location>
        <begin position="2"/>
        <end position="114"/>
    </location>
</feature>
<feature type="compositionally biased region" description="Pro residues" evidence="9">
    <location>
        <begin position="376"/>
        <end position="394"/>
    </location>
</feature>
<reference evidence="12 13" key="1">
    <citation type="journal article" date="2012" name="J. Bacteriol.">
        <title>Genome sequence of Thalassospira xiamenensis type strain M-5.</title>
        <authorList>
            <person name="Lai Q."/>
            <person name="Shao Z."/>
        </authorList>
    </citation>
    <scope>NUCLEOTIDE SEQUENCE [LARGE SCALE GENOMIC DNA]</scope>
    <source>
        <strain evidence="12 13">M-5</strain>
    </source>
</reference>
<evidence type="ECO:0000256" key="6">
    <source>
        <dbReference type="ARBA" id="ARBA00023159"/>
    </source>
</evidence>
<dbReference type="InterPro" id="IPR027417">
    <property type="entry name" value="P-loop_NTPase"/>
</dbReference>
<gene>
    <name evidence="12" type="ORF">TH3_03725</name>
</gene>
<feature type="domain" description="Sigma-54 factor interaction" evidence="10">
    <location>
        <begin position="120"/>
        <end position="349"/>
    </location>
</feature>
<dbReference type="CDD" id="cd00009">
    <property type="entry name" value="AAA"/>
    <property type="match status" value="1"/>
</dbReference>
<dbReference type="KEGG" id="txi:TH3_03725"/>
<evidence type="ECO:0000256" key="5">
    <source>
        <dbReference type="ARBA" id="ARBA00023125"/>
    </source>
</evidence>
<dbReference type="InterPro" id="IPR025943">
    <property type="entry name" value="Sigma_54_int_dom_ATP-bd_2"/>
</dbReference>
<evidence type="ECO:0000259" key="11">
    <source>
        <dbReference type="PROSITE" id="PS50110"/>
    </source>
</evidence>
<evidence type="ECO:0000256" key="4">
    <source>
        <dbReference type="ARBA" id="ARBA00023015"/>
    </source>
</evidence>
<dbReference type="SUPFAM" id="SSF52172">
    <property type="entry name" value="CheY-like"/>
    <property type="match status" value="1"/>
</dbReference>
<feature type="region of interest" description="Disordered" evidence="9">
    <location>
        <begin position="360"/>
        <end position="400"/>
    </location>
</feature>
<evidence type="ECO:0000256" key="2">
    <source>
        <dbReference type="ARBA" id="ARBA00022840"/>
    </source>
</evidence>
<dbReference type="Gene3D" id="1.10.8.60">
    <property type="match status" value="1"/>
</dbReference>
<dbReference type="PROSITE" id="PS50110">
    <property type="entry name" value="RESPONSE_REGULATORY"/>
    <property type="match status" value="1"/>
</dbReference>
<dbReference type="Gene3D" id="3.40.50.300">
    <property type="entry name" value="P-loop containing nucleotide triphosphate hydrolases"/>
    <property type="match status" value="1"/>
</dbReference>
<dbReference type="PANTHER" id="PTHR32071:SF21">
    <property type="entry name" value="TRANSCRIPTIONAL REGULATORY PROTEIN FLGR"/>
    <property type="match status" value="1"/>
</dbReference>
<evidence type="ECO:0000313" key="13">
    <source>
        <dbReference type="Proteomes" id="UP000007127"/>
    </source>
</evidence>
<dbReference type="InterPro" id="IPR011006">
    <property type="entry name" value="CheY-like_superfamily"/>
</dbReference>
<protein>
    <submittedName>
        <fullName evidence="12">Flagellar genes transcriptional regulator</fullName>
    </submittedName>
</protein>
<dbReference type="InterPro" id="IPR009057">
    <property type="entry name" value="Homeodomain-like_sf"/>
</dbReference>
<dbReference type="InterPro" id="IPR003593">
    <property type="entry name" value="AAA+_ATPase"/>
</dbReference>
<keyword evidence="4" id="KW-0805">Transcription regulation</keyword>
<name>A0AB72U9S7_9PROT</name>
<dbReference type="SMART" id="SM00382">
    <property type="entry name" value="AAA"/>
    <property type="match status" value="1"/>
</dbReference>
<dbReference type="InterPro" id="IPR002078">
    <property type="entry name" value="Sigma_54_int"/>
</dbReference>
<organism evidence="12 13">
    <name type="scientific">Thalassospira xiamenensis M-5 = DSM 17429</name>
    <dbReference type="NCBI Taxonomy" id="1123366"/>
    <lineage>
        <taxon>Bacteria</taxon>
        <taxon>Pseudomonadati</taxon>
        <taxon>Pseudomonadota</taxon>
        <taxon>Alphaproteobacteria</taxon>
        <taxon>Rhodospirillales</taxon>
        <taxon>Thalassospiraceae</taxon>
        <taxon>Thalassospira</taxon>
    </lineage>
</organism>
<feature type="modified residue" description="4-aspartylphosphate" evidence="8">
    <location>
        <position position="52"/>
    </location>
</feature>